<dbReference type="SMART" id="SM00342">
    <property type="entry name" value="HTH_ARAC"/>
    <property type="match status" value="1"/>
</dbReference>
<dbReference type="Pfam" id="PF02311">
    <property type="entry name" value="AraC_binding"/>
    <property type="match status" value="1"/>
</dbReference>
<evidence type="ECO:0000313" key="6">
    <source>
        <dbReference type="Proteomes" id="UP000198670"/>
    </source>
</evidence>
<organism evidence="5 6">
    <name type="scientific">Parapedobacter indicus</name>
    <dbReference type="NCBI Taxonomy" id="1477437"/>
    <lineage>
        <taxon>Bacteria</taxon>
        <taxon>Pseudomonadati</taxon>
        <taxon>Bacteroidota</taxon>
        <taxon>Sphingobacteriia</taxon>
        <taxon>Sphingobacteriales</taxon>
        <taxon>Sphingobacteriaceae</taxon>
        <taxon>Parapedobacter</taxon>
    </lineage>
</organism>
<proteinExistence type="predicted"/>
<keyword evidence="2" id="KW-0238">DNA-binding</keyword>
<dbReference type="EMBL" id="FOQO01000007">
    <property type="protein sequence ID" value="SFJ10919.1"/>
    <property type="molecule type" value="Genomic_DNA"/>
</dbReference>
<dbReference type="GO" id="GO:0003700">
    <property type="term" value="F:DNA-binding transcription factor activity"/>
    <property type="evidence" value="ECO:0007669"/>
    <property type="project" value="InterPro"/>
</dbReference>
<dbReference type="SUPFAM" id="SSF51215">
    <property type="entry name" value="Regulatory protein AraC"/>
    <property type="match status" value="1"/>
</dbReference>
<evidence type="ECO:0000313" key="5">
    <source>
        <dbReference type="EMBL" id="SFJ10919.1"/>
    </source>
</evidence>
<keyword evidence="1" id="KW-0805">Transcription regulation</keyword>
<accession>A0A1I3NP08</accession>
<dbReference type="GO" id="GO:0043565">
    <property type="term" value="F:sequence-specific DNA binding"/>
    <property type="evidence" value="ECO:0007669"/>
    <property type="project" value="InterPro"/>
</dbReference>
<dbReference type="OrthoDB" id="2585681at2"/>
<dbReference type="InterPro" id="IPR037923">
    <property type="entry name" value="HTH-like"/>
</dbReference>
<dbReference type="InterPro" id="IPR018060">
    <property type="entry name" value="HTH_AraC"/>
</dbReference>
<reference evidence="5 6" key="1">
    <citation type="submission" date="2016-10" db="EMBL/GenBank/DDBJ databases">
        <authorList>
            <person name="de Groot N.N."/>
        </authorList>
    </citation>
    <scope>NUCLEOTIDE SEQUENCE [LARGE SCALE GENOMIC DNA]</scope>
    <source>
        <strain evidence="5 6">RK1</strain>
    </source>
</reference>
<feature type="domain" description="HTH araC/xylS-type" evidence="4">
    <location>
        <begin position="173"/>
        <end position="271"/>
    </location>
</feature>
<gene>
    <name evidence="5" type="ORF">SAMN05444682_107262</name>
</gene>
<dbReference type="STRING" id="1477437.SAMN05444682_107262"/>
<dbReference type="InterPro" id="IPR009057">
    <property type="entry name" value="Homeodomain-like_sf"/>
</dbReference>
<evidence type="ECO:0000259" key="4">
    <source>
        <dbReference type="PROSITE" id="PS01124"/>
    </source>
</evidence>
<dbReference type="PANTHER" id="PTHR43280:SF32">
    <property type="entry name" value="TRANSCRIPTIONAL REGULATORY PROTEIN"/>
    <property type="match status" value="1"/>
</dbReference>
<evidence type="ECO:0000256" key="2">
    <source>
        <dbReference type="ARBA" id="ARBA00023125"/>
    </source>
</evidence>
<dbReference type="AlphaFoldDB" id="A0A1I3NP08"/>
<dbReference type="PANTHER" id="PTHR43280">
    <property type="entry name" value="ARAC-FAMILY TRANSCRIPTIONAL REGULATOR"/>
    <property type="match status" value="1"/>
</dbReference>
<dbReference type="InterPro" id="IPR003313">
    <property type="entry name" value="AraC-bd"/>
</dbReference>
<dbReference type="Proteomes" id="UP000198670">
    <property type="component" value="Unassembled WGS sequence"/>
</dbReference>
<dbReference type="SUPFAM" id="SSF46689">
    <property type="entry name" value="Homeodomain-like"/>
    <property type="match status" value="1"/>
</dbReference>
<sequence>MLEIKNKIEKHQYIKVAEFRKDIRRTAPHKHNSYMEFIFLTKGGGVHFIDEVAYQVVPPVLFIVRKEQVHHWELEGEPEGYVLIIKKPYIDNSLDSALKYLVSGVNAHPYIPLHFSHNLSSIFALLLLEWKQEEARPFQSEAMEGLLKTLLAKILQEVPTERSKHIGSTDTFQRFEALLSETGTLRNRVAYYAEQLNTTPQNLNAVCRRTVGQSATAVLAGHILGEAKRLLRYTDMSLGEIAGRLDFGDNSHFIKYFKRHAGITPNVFRQRI</sequence>
<keyword evidence="6" id="KW-1185">Reference proteome</keyword>
<dbReference type="RefSeq" id="WP_090628315.1">
    <property type="nucleotide sequence ID" value="NZ_PTJF01000007.1"/>
</dbReference>
<dbReference type="Gene3D" id="1.10.10.60">
    <property type="entry name" value="Homeodomain-like"/>
    <property type="match status" value="1"/>
</dbReference>
<protein>
    <submittedName>
        <fullName evidence="5">Transcriptional regulator, AraC family</fullName>
    </submittedName>
</protein>
<dbReference type="Pfam" id="PF12833">
    <property type="entry name" value="HTH_18"/>
    <property type="match status" value="1"/>
</dbReference>
<evidence type="ECO:0000256" key="3">
    <source>
        <dbReference type="ARBA" id="ARBA00023163"/>
    </source>
</evidence>
<name>A0A1I3NP08_9SPHI</name>
<evidence type="ECO:0000256" key="1">
    <source>
        <dbReference type="ARBA" id="ARBA00023015"/>
    </source>
</evidence>
<dbReference type="PROSITE" id="PS01124">
    <property type="entry name" value="HTH_ARAC_FAMILY_2"/>
    <property type="match status" value="1"/>
</dbReference>
<keyword evidence="3" id="KW-0804">Transcription</keyword>